<gene>
    <name evidence="2" type="ORF">EVOR1521_LOCUS19349</name>
</gene>
<comment type="caution">
    <text evidence="2">The sequence shown here is derived from an EMBL/GenBank/DDBJ whole genome shotgun (WGS) entry which is preliminary data.</text>
</comment>
<dbReference type="AlphaFoldDB" id="A0AA36NA09"/>
<dbReference type="EMBL" id="CAUJNA010002946">
    <property type="protein sequence ID" value="CAJ1394763.1"/>
    <property type="molecule type" value="Genomic_DNA"/>
</dbReference>
<evidence type="ECO:0000256" key="1">
    <source>
        <dbReference type="SAM" id="Phobius"/>
    </source>
</evidence>
<feature type="transmembrane region" description="Helical" evidence="1">
    <location>
        <begin position="153"/>
        <end position="171"/>
    </location>
</feature>
<keyword evidence="1" id="KW-1133">Transmembrane helix</keyword>
<proteinExistence type="predicted"/>
<sequence length="332" mass="35957">MVLGSLIKSFAGDSQALFEGKLQSYARASANMHAVGNMPGGVQAVGNMPGGVQIANTPNAVCMHMANTPNAVHVEPAFPNLYSNVNIDVKSRCNLDVRSDEMVLVVALLAIIVGPAWQRIRYWMPDLSVDRLGEMTTAMVGGTNDTTGGGDGIATWSAILVIVIFFYIRTARMSRSIEALMDLVLDRKDIIGCVRSDPSIKSDDWVKLQFEQEVLQSGPHSVWCMDGRLYLPPGCYRLIGGSVTLLNGHRAAAYVNGHCIAESIGNHQQHQVLRTLPLCGSFFQVGQGGGFLDLQVKGGFRSGILSSLPPGHQINGREIPVAFIHLEQLLRF</sequence>
<evidence type="ECO:0000313" key="3">
    <source>
        <dbReference type="Proteomes" id="UP001178507"/>
    </source>
</evidence>
<reference evidence="2" key="1">
    <citation type="submission" date="2023-08" db="EMBL/GenBank/DDBJ databases">
        <authorList>
            <person name="Chen Y."/>
            <person name="Shah S."/>
            <person name="Dougan E. K."/>
            <person name="Thang M."/>
            <person name="Chan C."/>
        </authorList>
    </citation>
    <scope>NUCLEOTIDE SEQUENCE</scope>
</reference>
<organism evidence="2 3">
    <name type="scientific">Effrenium voratum</name>
    <dbReference type="NCBI Taxonomy" id="2562239"/>
    <lineage>
        <taxon>Eukaryota</taxon>
        <taxon>Sar</taxon>
        <taxon>Alveolata</taxon>
        <taxon>Dinophyceae</taxon>
        <taxon>Suessiales</taxon>
        <taxon>Symbiodiniaceae</taxon>
        <taxon>Effrenium</taxon>
    </lineage>
</organism>
<accession>A0AA36NA09</accession>
<feature type="transmembrane region" description="Helical" evidence="1">
    <location>
        <begin position="102"/>
        <end position="120"/>
    </location>
</feature>
<dbReference type="Proteomes" id="UP001178507">
    <property type="component" value="Unassembled WGS sequence"/>
</dbReference>
<name>A0AA36NA09_9DINO</name>
<keyword evidence="1" id="KW-0472">Membrane</keyword>
<keyword evidence="3" id="KW-1185">Reference proteome</keyword>
<evidence type="ECO:0000313" key="2">
    <source>
        <dbReference type="EMBL" id="CAJ1394763.1"/>
    </source>
</evidence>
<keyword evidence="1" id="KW-0812">Transmembrane</keyword>
<protein>
    <submittedName>
        <fullName evidence="2">Uncharacterized protein</fullName>
    </submittedName>
</protein>